<proteinExistence type="predicted"/>
<dbReference type="EMBL" id="LCQD01000011">
    <property type="protein sequence ID" value="KKW12603.1"/>
    <property type="molecule type" value="Genomic_DNA"/>
</dbReference>
<name>A0A0G1W1M7_9BACT</name>
<comment type="caution">
    <text evidence="2">The sequence shown here is derived from an EMBL/GenBank/DDBJ whole genome shotgun (WGS) entry which is preliminary data.</text>
</comment>
<accession>A0A0G1W1M7</accession>
<sequence length="294" mass="33135">MGYLVIENLYKDQRVLLFKSVWATEKIHGTSAWITYRGEEKPEKLLFHAGGASHESFVALFDEHVLLAMLIKIFGFKTVKIHGEHYGGSIQKMKDTYGDKHRFAVFDILVGDCWLSFDKVEQLCLKLGLEAVYGVIVPATIECLNAERDKPSIQSMRNLGMQSPWLAREGIVIRPLVEMYDNDGRIIVKHKGQGFRETATHREVLTEQLKILTDAKAIADEWVTSMRLLHVLDDLGLTGTNNIADTGKIIKGMLTDIQKESKGETVITSEAKKAIGKKAARLFKEYLQSQIKEG</sequence>
<dbReference type="SUPFAM" id="SSF56091">
    <property type="entry name" value="DNA ligase/mRNA capping enzyme, catalytic domain"/>
    <property type="match status" value="1"/>
</dbReference>
<dbReference type="Proteomes" id="UP000034588">
    <property type="component" value="Unassembled WGS sequence"/>
</dbReference>
<reference evidence="2 3" key="1">
    <citation type="journal article" date="2015" name="Nature">
        <title>rRNA introns, odd ribosomes, and small enigmatic genomes across a large radiation of phyla.</title>
        <authorList>
            <person name="Brown C.T."/>
            <person name="Hug L.A."/>
            <person name="Thomas B.C."/>
            <person name="Sharon I."/>
            <person name="Castelle C.J."/>
            <person name="Singh A."/>
            <person name="Wilkins M.J."/>
            <person name="Williams K.H."/>
            <person name="Banfield J.F."/>
        </authorList>
    </citation>
    <scope>NUCLEOTIDE SEQUENCE [LARGE SCALE GENOMIC DNA]</scope>
</reference>
<protein>
    <recommendedName>
        <fullName evidence="1">RNA ligase domain-containing protein</fullName>
    </recommendedName>
</protein>
<organism evidence="2 3">
    <name type="scientific">Candidatus Gottesmanbacteria bacterium GW2011_GWB1_49_7</name>
    <dbReference type="NCBI Taxonomy" id="1618448"/>
    <lineage>
        <taxon>Bacteria</taxon>
        <taxon>Candidatus Gottesmaniibacteriota</taxon>
    </lineage>
</organism>
<dbReference type="AlphaFoldDB" id="A0A0G1W1M7"/>
<feature type="domain" description="RNA ligase" evidence="1">
    <location>
        <begin position="20"/>
        <end position="189"/>
    </location>
</feature>
<dbReference type="Gene3D" id="3.30.470.30">
    <property type="entry name" value="DNA ligase/mRNA capping enzyme"/>
    <property type="match status" value="1"/>
</dbReference>
<dbReference type="InterPro" id="IPR021122">
    <property type="entry name" value="RNA_ligase_dom_REL/Rnl2"/>
</dbReference>
<evidence type="ECO:0000259" key="1">
    <source>
        <dbReference type="Pfam" id="PF09414"/>
    </source>
</evidence>
<evidence type="ECO:0000313" key="2">
    <source>
        <dbReference type="EMBL" id="KKW12603.1"/>
    </source>
</evidence>
<dbReference type="Pfam" id="PF09414">
    <property type="entry name" value="RNA_ligase"/>
    <property type="match status" value="1"/>
</dbReference>
<evidence type="ECO:0000313" key="3">
    <source>
        <dbReference type="Proteomes" id="UP000034588"/>
    </source>
</evidence>
<gene>
    <name evidence="2" type="ORF">UY48_C0011G0050</name>
</gene>